<evidence type="ECO:0000313" key="13">
    <source>
        <dbReference type="Proteomes" id="UP000195602"/>
    </source>
</evidence>
<dbReference type="PANTHER" id="PTHR12801">
    <property type="entry name" value="RNA EXONUCLEASE REXO1 / RECO3 FAMILY MEMBER-RELATED"/>
    <property type="match status" value="1"/>
</dbReference>
<dbReference type="GO" id="GO:0006364">
    <property type="term" value="P:rRNA processing"/>
    <property type="evidence" value="ECO:0007669"/>
    <property type="project" value="UniProtKB-KW"/>
</dbReference>
<accession>A0AA91PYY4</accession>
<evidence type="ECO:0000259" key="11">
    <source>
        <dbReference type="SMART" id="SM00479"/>
    </source>
</evidence>
<feature type="domain" description="Exonuclease" evidence="11">
    <location>
        <begin position="92"/>
        <end position="252"/>
    </location>
</feature>
<comment type="subcellular location">
    <subcellularLocation>
        <location evidence="1">Nucleus</location>
    </subcellularLocation>
</comment>
<dbReference type="Proteomes" id="UP000195602">
    <property type="component" value="Unassembled WGS sequence"/>
</dbReference>
<dbReference type="InterPro" id="IPR012337">
    <property type="entry name" value="RNaseH-like_sf"/>
</dbReference>
<dbReference type="SUPFAM" id="SSF53098">
    <property type="entry name" value="Ribonuclease H-like"/>
    <property type="match status" value="1"/>
</dbReference>
<gene>
    <name evidence="12" type="ORF">A9F13_11g00737</name>
</gene>
<keyword evidence="5" id="KW-0540">Nuclease</keyword>
<keyword evidence="6" id="KW-0378">Hydrolase</keyword>
<dbReference type="InterPro" id="IPR013520">
    <property type="entry name" value="Ribonucl_H"/>
</dbReference>
<dbReference type="PANTHER" id="PTHR12801:SF45">
    <property type="entry name" value="RNA EXONUCLEASE 4"/>
    <property type="match status" value="1"/>
</dbReference>
<dbReference type="CDD" id="cd06144">
    <property type="entry name" value="REX4_like"/>
    <property type="match status" value="1"/>
</dbReference>
<dbReference type="KEGG" id="clus:A9F13_11g00737"/>
<dbReference type="EMBL" id="LYUB02000011">
    <property type="protein sequence ID" value="OVF07737.1"/>
    <property type="molecule type" value="Genomic_DNA"/>
</dbReference>
<dbReference type="GO" id="GO:0000027">
    <property type="term" value="P:ribosomal large subunit assembly"/>
    <property type="evidence" value="ECO:0007669"/>
    <property type="project" value="TreeGrafter"/>
</dbReference>
<evidence type="ECO:0000256" key="1">
    <source>
        <dbReference type="ARBA" id="ARBA00004123"/>
    </source>
</evidence>
<reference evidence="12 13" key="1">
    <citation type="submission" date="2017-04" db="EMBL/GenBank/DDBJ databases">
        <title>Draft genome of the yeast Clavispora lusitaniae type strain CBS 6936.</title>
        <authorList>
            <person name="Durrens P."/>
            <person name="Klopp C."/>
            <person name="Biteau N."/>
            <person name="Fitton-Ouhabi V."/>
            <person name="Dementhon K."/>
            <person name="Accoceberry I."/>
            <person name="Sherman D.J."/>
            <person name="Noel T."/>
        </authorList>
    </citation>
    <scope>NUCLEOTIDE SEQUENCE [LARGE SCALE GENOMIC DNA]</scope>
    <source>
        <strain evidence="12 13">CBS 6936</strain>
    </source>
</reference>
<evidence type="ECO:0000256" key="10">
    <source>
        <dbReference type="SAM" id="MobiDB-lite"/>
    </source>
</evidence>
<dbReference type="Pfam" id="PF00929">
    <property type="entry name" value="RNase_T"/>
    <property type="match status" value="1"/>
</dbReference>
<proteinExistence type="inferred from homology"/>
<organism evidence="12 13">
    <name type="scientific">Clavispora lusitaniae</name>
    <name type="common">Candida lusitaniae</name>
    <dbReference type="NCBI Taxonomy" id="36911"/>
    <lineage>
        <taxon>Eukaryota</taxon>
        <taxon>Fungi</taxon>
        <taxon>Dikarya</taxon>
        <taxon>Ascomycota</taxon>
        <taxon>Saccharomycotina</taxon>
        <taxon>Pichiomycetes</taxon>
        <taxon>Metschnikowiaceae</taxon>
        <taxon>Clavispora</taxon>
    </lineage>
</organism>
<evidence type="ECO:0000256" key="7">
    <source>
        <dbReference type="ARBA" id="ARBA00022839"/>
    </source>
</evidence>
<dbReference type="Gene3D" id="3.30.420.10">
    <property type="entry name" value="Ribonuclease H-like superfamily/Ribonuclease H"/>
    <property type="match status" value="1"/>
</dbReference>
<sequence length="255" mass="28736">MSTLSSNWKALSSKISSKSDKEKVSKPKRRSQRPKKSPLKLKDETAIATTKLLSPLEYALWISERGDKLQIKPQSAKISVLYDDHRKRSPGKYIAMDCEFVGVGVDNRSALARVSIVNFYGVIILDEFVKPSERVTDWRTWVSGVSPKDMNKAISFEEAQKRVADLLKDRILVGHAIHNDLKALGLSHARSATRDTARFSVFRKQAKTKFPALSKLTSQYLNLQIHSGQHSSVEDAQVTMALFRTFMPAMEKESL</sequence>
<evidence type="ECO:0000256" key="8">
    <source>
        <dbReference type="ARBA" id="ARBA00023242"/>
    </source>
</evidence>
<name>A0AA91PYY4_CLALS</name>
<evidence type="ECO:0000256" key="4">
    <source>
        <dbReference type="ARBA" id="ARBA00022552"/>
    </source>
</evidence>
<comment type="caution">
    <text evidence="12">The sequence shown here is derived from an EMBL/GenBank/DDBJ whole genome shotgun (WGS) entry which is preliminary data.</text>
</comment>
<keyword evidence="4" id="KW-0698">rRNA processing</keyword>
<protein>
    <recommendedName>
        <fullName evidence="3">RNA exonuclease 4</fullName>
    </recommendedName>
</protein>
<dbReference type="AlphaFoldDB" id="A0AA91PYY4"/>
<comment type="similarity">
    <text evidence="2">Belongs to the REXO4 family.</text>
</comment>
<comment type="function">
    <text evidence="9">Exoribonuclease involved in ribosome biosynthesis. Involved in the processing of ITS1, the internal transcribed spacer localized between the 18S and 5.8S rRNAs.</text>
</comment>
<dbReference type="SMART" id="SM00479">
    <property type="entry name" value="EXOIII"/>
    <property type="match status" value="1"/>
</dbReference>
<keyword evidence="8" id="KW-0539">Nucleus</keyword>
<dbReference type="FunFam" id="3.30.420.10:FF:000007">
    <property type="entry name" value="Interferon-stimulated exonuclease gene 20"/>
    <property type="match status" value="1"/>
</dbReference>
<evidence type="ECO:0000256" key="9">
    <source>
        <dbReference type="ARBA" id="ARBA00025599"/>
    </source>
</evidence>
<dbReference type="GO" id="GO:0003676">
    <property type="term" value="F:nucleic acid binding"/>
    <property type="evidence" value="ECO:0007669"/>
    <property type="project" value="InterPro"/>
</dbReference>
<dbReference type="InterPro" id="IPR036397">
    <property type="entry name" value="RNaseH_sf"/>
</dbReference>
<keyword evidence="7 12" id="KW-0269">Exonuclease</keyword>
<dbReference type="InterPro" id="IPR037431">
    <property type="entry name" value="REX4_DEDDh_dom"/>
</dbReference>
<evidence type="ECO:0000256" key="5">
    <source>
        <dbReference type="ARBA" id="ARBA00022722"/>
    </source>
</evidence>
<evidence type="ECO:0000313" key="12">
    <source>
        <dbReference type="EMBL" id="OVF07737.1"/>
    </source>
</evidence>
<feature type="region of interest" description="Disordered" evidence="10">
    <location>
        <begin position="1"/>
        <end position="40"/>
    </location>
</feature>
<feature type="compositionally biased region" description="Basic residues" evidence="10">
    <location>
        <begin position="26"/>
        <end position="39"/>
    </location>
</feature>
<evidence type="ECO:0000256" key="6">
    <source>
        <dbReference type="ARBA" id="ARBA00022801"/>
    </source>
</evidence>
<evidence type="ECO:0000256" key="3">
    <source>
        <dbReference type="ARBA" id="ARBA00016937"/>
    </source>
</evidence>
<dbReference type="GO" id="GO:0005634">
    <property type="term" value="C:nucleus"/>
    <property type="evidence" value="ECO:0007669"/>
    <property type="project" value="UniProtKB-SubCell"/>
</dbReference>
<dbReference type="GO" id="GO:0008408">
    <property type="term" value="F:3'-5' exonuclease activity"/>
    <property type="evidence" value="ECO:0007669"/>
    <property type="project" value="InterPro"/>
</dbReference>
<dbReference type="InterPro" id="IPR047021">
    <property type="entry name" value="REXO1/3/4-like"/>
</dbReference>
<evidence type="ECO:0000256" key="2">
    <source>
        <dbReference type="ARBA" id="ARBA00010489"/>
    </source>
</evidence>